<gene>
    <name evidence="1" type="ORF">S01H1_31188</name>
</gene>
<name>X0T4Z1_9ZZZZ</name>
<dbReference type="EMBL" id="BARS01019229">
    <property type="protein sequence ID" value="GAF88543.1"/>
    <property type="molecule type" value="Genomic_DNA"/>
</dbReference>
<accession>X0T4Z1</accession>
<evidence type="ECO:0000313" key="1">
    <source>
        <dbReference type="EMBL" id="GAF88543.1"/>
    </source>
</evidence>
<dbReference type="AlphaFoldDB" id="X0T4Z1"/>
<reference evidence="1" key="1">
    <citation type="journal article" date="2014" name="Front. Microbiol.">
        <title>High frequency of phylogenetically diverse reductive dehalogenase-homologous genes in deep subseafloor sedimentary metagenomes.</title>
        <authorList>
            <person name="Kawai M."/>
            <person name="Futagami T."/>
            <person name="Toyoda A."/>
            <person name="Takaki Y."/>
            <person name="Nishi S."/>
            <person name="Hori S."/>
            <person name="Arai W."/>
            <person name="Tsubouchi T."/>
            <person name="Morono Y."/>
            <person name="Uchiyama I."/>
            <person name="Ito T."/>
            <person name="Fujiyama A."/>
            <person name="Inagaki F."/>
            <person name="Takami H."/>
        </authorList>
    </citation>
    <scope>NUCLEOTIDE SEQUENCE</scope>
    <source>
        <strain evidence="1">Expedition CK06-06</strain>
    </source>
</reference>
<protein>
    <submittedName>
        <fullName evidence="1">Uncharacterized protein</fullName>
    </submittedName>
</protein>
<organism evidence="1">
    <name type="scientific">marine sediment metagenome</name>
    <dbReference type="NCBI Taxonomy" id="412755"/>
    <lineage>
        <taxon>unclassified sequences</taxon>
        <taxon>metagenomes</taxon>
        <taxon>ecological metagenomes</taxon>
    </lineage>
</organism>
<sequence>QPQTRMLKKLCVRKSDVKKCITTSIFKIKYNAPLKTTKKINIHETF</sequence>
<comment type="caution">
    <text evidence="1">The sequence shown here is derived from an EMBL/GenBank/DDBJ whole genome shotgun (WGS) entry which is preliminary data.</text>
</comment>
<proteinExistence type="predicted"/>
<feature type="non-terminal residue" evidence="1">
    <location>
        <position position="1"/>
    </location>
</feature>